<accession>A0A1H1IZR7</accession>
<dbReference type="EMBL" id="FNKP01000002">
    <property type="protein sequence ID" value="SDR43192.1"/>
    <property type="molecule type" value="Genomic_DNA"/>
</dbReference>
<dbReference type="PANTHER" id="PTHR30251">
    <property type="entry name" value="PILUS ASSEMBLY CHAPERONE"/>
    <property type="match status" value="1"/>
</dbReference>
<evidence type="ECO:0000256" key="2">
    <source>
        <dbReference type="ARBA" id="ARBA00007399"/>
    </source>
</evidence>
<proteinExistence type="inferred from homology"/>
<dbReference type="FunFam" id="2.60.40.10:FF:000458">
    <property type="entry name" value="Molecular chaperone FimC"/>
    <property type="match status" value="1"/>
</dbReference>
<organism evidence="9 10">
    <name type="scientific">Paraburkholderia fungorum</name>
    <dbReference type="NCBI Taxonomy" id="134537"/>
    <lineage>
        <taxon>Bacteria</taxon>
        <taxon>Pseudomonadati</taxon>
        <taxon>Pseudomonadota</taxon>
        <taxon>Betaproteobacteria</taxon>
        <taxon>Burkholderiales</taxon>
        <taxon>Burkholderiaceae</taxon>
        <taxon>Paraburkholderia</taxon>
    </lineage>
</organism>
<evidence type="ECO:0000259" key="7">
    <source>
        <dbReference type="Pfam" id="PF00345"/>
    </source>
</evidence>
<dbReference type="GO" id="GO:0071555">
    <property type="term" value="P:cell wall organization"/>
    <property type="evidence" value="ECO:0007669"/>
    <property type="project" value="InterPro"/>
</dbReference>
<gene>
    <name evidence="9" type="ORF">SAMN05443245_5961</name>
</gene>
<keyword evidence="3" id="KW-1029">Fimbrium biogenesis</keyword>
<name>A0A1H1IZR7_9BURK</name>
<dbReference type="Gene3D" id="2.60.40.10">
    <property type="entry name" value="Immunoglobulins"/>
    <property type="match status" value="2"/>
</dbReference>
<evidence type="ECO:0000313" key="10">
    <source>
        <dbReference type="Proteomes" id="UP000183487"/>
    </source>
</evidence>
<dbReference type="SUPFAM" id="SSF49354">
    <property type="entry name" value="PapD-like"/>
    <property type="match status" value="1"/>
</dbReference>
<evidence type="ECO:0000256" key="5">
    <source>
        <dbReference type="ARBA" id="ARBA00022764"/>
    </source>
</evidence>
<dbReference type="OrthoDB" id="9131059at2"/>
<protein>
    <submittedName>
        <fullName evidence="9">Chaperone protein EcpD</fullName>
    </submittedName>
</protein>
<dbReference type="Pfam" id="PF02753">
    <property type="entry name" value="PapD_C"/>
    <property type="match status" value="1"/>
</dbReference>
<dbReference type="InterPro" id="IPR013783">
    <property type="entry name" value="Ig-like_fold"/>
</dbReference>
<dbReference type="InterPro" id="IPR008962">
    <property type="entry name" value="PapD-like_sf"/>
</dbReference>
<dbReference type="AlphaFoldDB" id="A0A1H1IZR7"/>
<keyword evidence="10" id="KW-1185">Reference proteome</keyword>
<evidence type="ECO:0000256" key="3">
    <source>
        <dbReference type="ARBA" id="ARBA00022558"/>
    </source>
</evidence>
<evidence type="ECO:0000256" key="4">
    <source>
        <dbReference type="ARBA" id="ARBA00022729"/>
    </source>
</evidence>
<evidence type="ECO:0000256" key="1">
    <source>
        <dbReference type="ARBA" id="ARBA00004418"/>
    </source>
</evidence>
<dbReference type="InterPro" id="IPR016147">
    <property type="entry name" value="Pili_assmbl_chaperone_N"/>
</dbReference>
<dbReference type="InterPro" id="IPR001829">
    <property type="entry name" value="Pili_assmbl_chaperone_bac"/>
</dbReference>
<dbReference type="InterPro" id="IPR036316">
    <property type="entry name" value="Pili_assmbl_chap_C_dom_sf"/>
</dbReference>
<comment type="similarity">
    <text evidence="2">Belongs to the periplasmic pilus chaperone family.</text>
</comment>
<dbReference type="GO" id="GO:0030288">
    <property type="term" value="C:outer membrane-bounded periplasmic space"/>
    <property type="evidence" value="ECO:0007669"/>
    <property type="project" value="InterPro"/>
</dbReference>
<feature type="domain" description="Pili assembly chaperone N-terminal" evidence="7">
    <location>
        <begin position="25"/>
        <end position="148"/>
    </location>
</feature>
<dbReference type="InterPro" id="IPR050643">
    <property type="entry name" value="Periplasmic_pilus_chap"/>
</dbReference>
<dbReference type="PANTHER" id="PTHR30251:SF2">
    <property type="entry name" value="FIMBRIAL CHAPERONE YADV-RELATED"/>
    <property type="match status" value="1"/>
</dbReference>
<reference evidence="10" key="1">
    <citation type="submission" date="2016-10" db="EMBL/GenBank/DDBJ databases">
        <authorList>
            <person name="Varghese N."/>
            <person name="Submissions S."/>
        </authorList>
    </citation>
    <scope>NUCLEOTIDE SEQUENCE [LARGE SCALE GENOMIC DNA]</scope>
    <source>
        <strain evidence="10">GAS106B</strain>
    </source>
</reference>
<keyword evidence="6" id="KW-0143">Chaperone</keyword>
<sequence length="245" mass="25978">MNVKRVFESLLIILAFGVAVRVEASVVIDATRVIYNQNESEVTLKLTNAGEKPALLQVWIDKGDPKAAPSSINVPFTITPPVSRIDPAKSQTLRIIYTGEALPADHESVFWLNVLEIPSKATGEEASANSLQIAFRSRIKLFYRPAGLKGDANGAPALVGWHVVTQDGHTALEASNHSAFNVSFIEVKVTDGVNTASLADGVMVGPGETATMPLKGNVSGAPAAKVHFRTLNDLGGSVEGEAPLK</sequence>
<dbReference type="Proteomes" id="UP000183487">
    <property type="component" value="Unassembled WGS sequence"/>
</dbReference>
<feature type="domain" description="Pili assembly chaperone C-terminal" evidence="8">
    <location>
        <begin position="175"/>
        <end position="238"/>
    </location>
</feature>
<dbReference type="SUPFAM" id="SSF49584">
    <property type="entry name" value="Periplasmic chaperone C-domain"/>
    <property type="match status" value="1"/>
</dbReference>
<evidence type="ECO:0000256" key="6">
    <source>
        <dbReference type="ARBA" id="ARBA00023186"/>
    </source>
</evidence>
<comment type="subcellular location">
    <subcellularLocation>
        <location evidence="1">Periplasm</location>
    </subcellularLocation>
</comment>
<keyword evidence="5" id="KW-0574">Periplasm</keyword>
<evidence type="ECO:0000259" key="8">
    <source>
        <dbReference type="Pfam" id="PF02753"/>
    </source>
</evidence>
<dbReference type="InterPro" id="IPR016148">
    <property type="entry name" value="Pili_assmbl_chaperone_C"/>
</dbReference>
<evidence type="ECO:0000313" key="9">
    <source>
        <dbReference type="EMBL" id="SDR43192.1"/>
    </source>
</evidence>
<dbReference type="PRINTS" id="PR00969">
    <property type="entry name" value="CHAPERONPILI"/>
</dbReference>
<keyword evidence="4" id="KW-0732">Signal</keyword>
<dbReference type="Pfam" id="PF00345">
    <property type="entry name" value="PapD_N"/>
    <property type="match status" value="1"/>
</dbReference>